<evidence type="ECO:0000259" key="1">
    <source>
        <dbReference type="Pfam" id="PF13460"/>
    </source>
</evidence>
<dbReference type="RefSeq" id="WP_345494823.1">
    <property type="nucleotide sequence ID" value="NZ_BAABJM010000002.1"/>
</dbReference>
<dbReference type="Gene3D" id="3.40.50.720">
    <property type="entry name" value="NAD(P)-binding Rossmann-like Domain"/>
    <property type="match status" value="1"/>
</dbReference>
<dbReference type="InterPro" id="IPR016040">
    <property type="entry name" value="NAD(P)-bd_dom"/>
</dbReference>
<dbReference type="PANTHER" id="PTHR15020">
    <property type="entry name" value="FLAVIN REDUCTASE-RELATED"/>
    <property type="match status" value="1"/>
</dbReference>
<dbReference type="EMBL" id="BAABJM010000002">
    <property type="protein sequence ID" value="GAA5049578.1"/>
    <property type="molecule type" value="Genomic_DNA"/>
</dbReference>
<comment type="caution">
    <text evidence="2">The sequence shown here is derived from an EMBL/GenBank/DDBJ whole genome shotgun (WGS) entry which is preliminary data.</text>
</comment>
<dbReference type="PANTHER" id="PTHR15020:SF50">
    <property type="entry name" value="UPF0659 PROTEIN YMR090W"/>
    <property type="match status" value="1"/>
</dbReference>
<evidence type="ECO:0000313" key="2">
    <source>
        <dbReference type="EMBL" id="GAA5049578.1"/>
    </source>
</evidence>
<gene>
    <name evidence="2" type="ORF">GCM10023318_18620</name>
</gene>
<dbReference type="Proteomes" id="UP001500603">
    <property type="component" value="Unassembled WGS sequence"/>
</dbReference>
<keyword evidence="3" id="KW-1185">Reference proteome</keyword>
<organism evidence="2 3">
    <name type="scientific">Nocardia callitridis</name>
    <dbReference type="NCBI Taxonomy" id="648753"/>
    <lineage>
        <taxon>Bacteria</taxon>
        <taxon>Bacillati</taxon>
        <taxon>Actinomycetota</taxon>
        <taxon>Actinomycetes</taxon>
        <taxon>Mycobacteriales</taxon>
        <taxon>Nocardiaceae</taxon>
        <taxon>Nocardia</taxon>
    </lineage>
</organism>
<name>A0ABP9K5S4_9NOCA</name>
<dbReference type="SUPFAM" id="SSF51735">
    <property type="entry name" value="NAD(P)-binding Rossmann-fold domains"/>
    <property type="match status" value="1"/>
</dbReference>
<feature type="domain" description="NAD(P)-binding" evidence="1">
    <location>
        <begin position="7"/>
        <end position="191"/>
    </location>
</feature>
<dbReference type="Pfam" id="PF13460">
    <property type="entry name" value="NAD_binding_10"/>
    <property type="match status" value="1"/>
</dbReference>
<protein>
    <submittedName>
        <fullName evidence="2">NAD(P)H-binding protein</fullName>
    </submittedName>
</protein>
<evidence type="ECO:0000313" key="3">
    <source>
        <dbReference type="Proteomes" id="UP001500603"/>
    </source>
</evidence>
<sequence length="237" mass="24263">MRIVLAGGHGKIALLAAELLVRDGHQAVALIRNPDHAPELTALGAEPLVLDLEHAADGDLTDAVKGSDAIVFAAGAGPGSSAERKYTVDLGGSVRLADAAERASVSRFVQISAMGAGQDPAPGTDEVWAAYIDAKTKAETDLRTRDLDWTILRPGRLVDTEPTGLVTLGAPPVGRAEVSRADVAAVVVALLSPTTVSDTGAGSRPKSTTASLTLELIEGTTPIAEAVERVGGPSHTD</sequence>
<dbReference type="InterPro" id="IPR036291">
    <property type="entry name" value="NAD(P)-bd_dom_sf"/>
</dbReference>
<accession>A0ABP9K5S4</accession>
<reference evidence="3" key="1">
    <citation type="journal article" date="2019" name="Int. J. Syst. Evol. Microbiol.">
        <title>The Global Catalogue of Microorganisms (GCM) 10K type strain sequencing project: providing services to taxonomists for standard genome sequencing and annotation.</title>
        <authorList>
            <consortium name="The Broad Institute Genomics Platform"/>
            <consortium name="The Broad Institute Genome Sequencing Center for Infectious Disease"/>
            <person name="Wu L."/>
            <person name="Ma J."/>
        </authorList>
    </citation>
    <scope>NUCLEOTIDE SEQUENCE [LARGE SCALE GENOMIC DNA]</scope>
    <source>
        <strain evidence="3">JCM 18298</strain>
    </source>
</reference>
<proteinExistence type="predicted"/>